<dbReference type="EMBL" id="JAGSXH010000106">
    <property type="protein sequence ID" value="MBS2965873.1"/>
    <property type="molecule type" value="Genomic_DNA"/>
</dbReference>
<reference evidence="2" key="1">
    <citation type="submission" date="2021-04" db="EMBL/GenBank/DDBJ databases">
        <title>Genome based classification of Actinospica acidithermotolerans sp. nov., an actinobacterium isolated from an Indonesian hot spring.</title>
        <authorList>
            <person name="Kusuma A.B."/>
            <person name="Putra K.E."/>
            <person name="Nafisah S."/>
            <person name="Loh J."/>
            <person name="Nouioui I."/>
            <person name="Goodfellow M."/>
        </authorList>
    </citation>
    <scope>NUCLEOTIDE SEQUENCE</scope>
    <source>
        <strain evidence="2">DSM 45618</strain>
    </source>
</reference>
<dbReference type="AlphaFoldDB" id="A0A8J8BE14"/>
<feature type="transmembrane region" description="Helical" evidence="1">
    <location>
        <begin position="36"/>
        <end position="56"/>
    </location>
</feature>
<evidence type="ECO:0000313" key="3">
    <source>
        <dbReference type="Proteomes" id="UP000677913"/>
    </source>
</evidence>
<dbReference type="Proteomes" id="UP000677913">
    <property type="component" value="Unassembled WGS sequence"/>
</dbReference>
<evidence type="ECO:0000313" key="2">
    <source>
        <dbReference type="EMBL" id="MBS2965873.1"/>
    </source>
</evidence>
<keyword evidence="1" id="KW-0812">Transmembrane</keyword>
<accession>A0A8J8BE14</accession>
<proteinExistence type="predicted"/>
<organism evidence="2 3">
    <name type="scientific">Actinocrinis puniceicyclus</name>
    <dbReference type="NCBI Taxonomy" id="977794"/>
    <lineage>
        <taxon>Bacteria</taxon>
        <taxon>Bacillati</taxon>
        <taxon>Actinomycetota</taxon>
        <taxon>Actinomycetes</taxon>
        <taxon>Catenulisporales</taxon>
        <taxon>Actinospicaceae</taxon>
        <taxon>Actinocrinis</taxon>
    </lineage>
</organism>
<evidence type="ECO:0000256" key="1">
    <source>
        <dbReference type="SAM" id="Phobius"/>
    </source>
</evidence>
<sequence length="76" mass="8115">MRPQGVTGALVAITVGAILTYTVSFTIYGISIHTVGLIITSAGMVALAIHLARSLSTLRKRDRSRRAPLPPRRGSE</sequence>
<keyword evidence="3" id="KW-1185">Reference proteome</keyword>
<feature type="transmembrane region" description="Helical" evidence="1">
    <location>
        <begin position="7"/>
        <end position="30"/>
    </location>
</feature>
<keyword evidence="1" id="KW-1133">Transmembrane helix</keyword>
<name>A0A8J8BE14_9ACTN</name>
<gene>
    <name evidence="2" type="ORF">KGA66_22685</name>
</gene>
<comment type="caution">
    <text evidence="2">The sequence shown here is derived from an EMBL/GenBank/DDBJ whole genome shotgun (WGS) entry which is preliminary data.</text>
</comment>
<dbReference type="RefSeq" id="WP_211470377.1">
    <property type="nucleotide sequence ID" value="NZ_JAGSXH010000106.1"/>
</dbReference>
<protein>
    <submittedName>
        <fullName evidence="2">Uncharacterized protein</fullName>
    </submittedName>
</protein>
<keyword evidence="1" id="KW-0472">Membrane</keyword>